<dbReference type="SMART" id="SM00825">
    <property type="entry name" value="PKS_KS"/>
    <property type="match status" value="1"/>
</dbReference>
<dbReference type="InterPro" id="IPR020841">
    <property type="entry name" value="PKS_Beta-ketoAc_synthase_dom"/>
</dbReference>
<protein>
    <recommendedName>
        <fullName evidence="3">Ketosynthase family 3 (KS3) domain-containing protein</fullName>
    </recommendedName>
</protein>
<dbReference type="GO" id="GO:0006633">
    <property type="term" value="P:fatty acid biosynthetic process"/>
    <property type="evidence" value="ECO:0007669"/>
    <property type="project" value="TreeGrafter"/>
</dbReference>
<dbReference type="EMBL" id="CP017248">
    <property type="protein sequence ID" value="AOR36627.1"/>
    <property type="molecule type" value="Genomic_DNA"/>
</dbReference>
<feature type="domain" description="Ketosynthase family 3 (KS3)" evidence="3">
    <location>
        <begin position="6"/>
        <end position="154"/>
    </location>
</feature>
<evidence type="ECO:0000259" key="3">
    <source>
        <dbReference type="PROSITE" id="PS52004"/>
    </source>
</evidence>
<dbReference type="Proteomes" id="UP000094960">
    <property type="component" value="Chromosome"/>
</dbReference>
<dbReference type="InterPro" id="IPR014030">
    <property type="entry name" value="Ketoacyl_synth_N"/>
</dbReference>
<evidence type="ECO:0000256" key="1">
    <source>
        <dbReference type="ARBA" id="ARBA00022450"/>
    </source>
</evidence>
<proteinExistence type="predicted"/>
<dbReference type="Gene3D" id="3.40.47.10">
    <property type="match status" value="1"/>
</dbReference>
<accession>A0A1D7YM03</accession>
<evidence type="ECO:0000313" key="4">
    <source>
        <dbReference type="EMBL" id="AOR36627.1"/>
    </source>
</evidence>
<organism evidence="4 5">
    <name type="scientific">Streptomyces fodineus</name>
    <dbReference type="NCBI Taxonomy" id="1904616"/>
    <lineage>
        <taxon>Bacteria</taxon>
        <taxon>Bacillati</taxon>
        <taxon>Actinomycetota</taxon>
        <taxon>Actinomycetes</taxon>
        <taxon>Kitasatosporales</taxon>
        <taxon>Streptomycetaceae</taxon>
        <taxon>Streptomyces</taxon>
    </lineage>
</organism>
<gene>
    <name evidence="4" type="ORF">BFF78_41200</name>
</gene>
<keyword evidence="1" id="KW-0596">Phosphopantetheine</keyword>
<dbReference type="PROSITE" id="PS51257">
    <property type="entry name" value="PROKAR_LIPOPROTEIN"/>
    <property type="match status" value="1"/>
</dbReference>
<keyword evidence="2" id="KW-0597">Phosphoprotein</keyword>
<evidence type="ECO:0000313" key="5">
    <source>
        <dbReference type="Proteomes" id="UP000094960"/>
    </source>
</evidence>
<dbReference type="Pfam" id="PF00109">
    <property type="entry name" value="ketoacyl-synt"/>
    <property type="match status" value="1"/>
</dbReference>
<evidence type="ECO:0000256" key="2">
    <source>
        <dbReference type="ARBA" id="ARBA00022553"/>
    </source>
</evidence>
<dbReference type="PANTHER" id="PTHR43775">
    <property type="entry name" value="FATTY ACID SYNTHASE"/>
    <property type="match status" value="1"/>
</dbReference>
<name>A0A1D7YM03_9ACTN</name>
<sequence>MRDLPAHAVAVVGIGCRFPRADGPDAFWRLLRGGGDAITGRRGGRGPARGGFLDRVDGFDPGFFGISHREAVAMDPQERLALELAWEALENARTLPGDLEGSRTGVFLGAIADDYATLLHALGPDAVTGVPETARAIDLLAQGDASVAWCAASR</sequence>
<dbReference type="RefSeq" id="WP_069783137.1">
    <property type="nucleotide sequence ID" value="NZ_CP017248.1"/>
</dbReference>
<dbReference type="PANTHER" id="PTHR43775:SF37">
    <property type="entry name" value="SI:DKEY-61P9.11"/>
    <property type="match status" value="1"/>
</dbReference>
<dbReference type="SUPFAM" id="SSF53901">
    <property type="entry name" value="Thiolase-like"/>
    <property type="match status" value="1"/>
</dbReference>
<dbReference type="PROSITE" id="PS52004">
    <property type="entry name" value="KS3_2"/>
    <property type="match status" value="1"/>
</dbReference>
<dbReference type="InterPro" id="IPR016039">
    <property type="entry name" value="Thiolase-like"/>
</dbReference>
<dbReference type="GO" id="GO:0004312">
    <property type="term" value="F:fatty acid synthase activity"/>
    <property type="evidence" value="ECO:0007669"/>
    <property type="project" value="TreeGrafter"/>
</dbReference>
<dbReference type="InterPro" id="IPR050091">
    <property type="entry name" value="PKS_NRPS_Biosynth_Enz"/>
</dbReference>
<dbReference type="AlphaFoldDB" id="A0A1D7YM03"/>
<dbReference type="KEGG" id="spun:BFF78_41200"/>
<reference evidence="5" key="1">
    <citation type="submission" date="2016-09" db="EMBL/GenBank/DDBJ databases">
        <title>Streptomyces puniciscabiei strain:TW1S1 Genome sequencing and assembly.</title>
        <authorList>
            <person name="Kim M.-K."/>
            <person name="Kim S.B."/>
        </authorList>
    </citation>
    <scope>NUCLEOTIDE SEQUENCE [LARGE SCALE GENOMIC DNA]</scope>
    <source>
        <strain evidence="5">TW1S1</strain>
    </source>
</reference>
<keyword evidence="5" id="KW-1185">Reference proteome</keyword>